<dbReference type="PANTHER" id="PTHR34109:SF1">
    <property type="entry name" value="VOC DOMAIN-CONTAINING PROTEIN"/>
    <property type="match status" value="1"/>
</dbReference>
<organism evidence="2 3">
    <name type="scientific">Sandaracinobacter neustonicus</name>
    <dbReference type="NCBI Taxonomy" id="1715348"/>
    <lineage>
        <taxon>Bacteria</taxon>
        <taxon>Pseudomonadati</taxon>
        <taxon>Pseudomonadota</taxon>
        <taxon>Alphaproteobacteria</taxon>
        <taxon>Sphingomonadales</taxon>
        <taxon>Sphingosinicellaceae</taxon>
        <taxon>Sandaracinobacter</taxon>
    </lineage>
</organism>
<evidence type="ECO:0000313" key="3">
    <source>
        <dbReference type="Proteomes" id="UP000319897"/>
    </source>
</evidence>
<accession>A0A501XKM2</accession>
<dbReference type="Gene3D" id="3.30.720.120">
    <property type="match status" value="1"/>
</dbReference>
<evidence type="ECO:0000259" key="1">
    <source>
        <dbReference type="PROSITE" id="PS51819"/>
    </source>
</evidence>
<protein>
    <submittedName>
        <fullName evidence="2">VOC family protein</fullName>
    </submittedName>
</protein>
<evidence type="ECO:0000313" key="2">
    <source>
        <dbReference type="EMBL" id="TPE61212.1"/>
    </source>
</evidence>
<dbReference type="RefSeq" id="WP_140928270.1">
    <property type="nucleotide sequence ID" value="NZ_VFSU01000024.1"/>
</dbReference>
<dbReference type="AlphaFoldDB" id="A0A501XKM2"/>
<dbReference type="Pfam" id="PF00903">
    <property type="entry name" value="Glyoxalase"/>
    <property type="match status" value="1"/>
</dbReference>
<dbReference type="Gene3D" id="3.30.720.110">
    <property type="match status" value="1"/>
</dbReference>
<feature type="domain" description="VOC" evidence="1">
    <location>
        <begin position="9"/>
        <end position="133"/>
    </location>
</feature>
<dbReference type="InterPro" id="IPR037523">
    <property type="entry name" value="VOC_core"/>
</dbReference>
<name>A0A501XKM2_9SPHN</name>
<dbReference type="InterPro" id="IPR004360">
    <property type="entry name" value="Glyas_Fos-R_dOase_dom"/>
</dbReference>
<reference evidence="2 3" key="1">
    <citation type="submission" date="2019-06" db="EMBL/GenBank/DDBJ databases">
        <authorList>
            <person name="Lee I."/>
            <person name="Jang G.I."/>
            <person name="Hwang C.Y."/>
        </authorList>
    </citation>
    <scope>NUCLEOTIDE SEQUENCE [LARGE SCALE GENOMIC DNA]</scope>
    <source>
        <strain evidence="2 3">PAMC 28131</strain>
    </source>
</reference>
<comment type="caution">
    <text evidence="2">The sequence shown here is derived from an EMBL/GenBank/DDBJ whole genome shotgun (WGS) entry which is preliminary data.</text>
</comment>
<dbReference type="InterPro" id="IPR029068">
    <property type="entry name" value="Glyas_Bleomycin-R_OHBP_Dase"/>
</dbReference>
<dbReference type="PANTHER" id="PTHR34109">
    <property type="entry name" value="BNAUNNG04460D PROTEIN-RELATED"/>
    <property type="match status" value="1"/>
</dbReference>
<dbReference type="Proteomes" id="UP000319897">
    <property type="component" value="Unassembled WGS sequence"/>
</dbReference>
<proteinExistence type="predicted"/>
<dbReference type="EMBL" id="VFSU01000024">
    <property type="protein sequence ID" value="TPE61212.1"/>
    <property type="molecule type" value="Genomic_DNA"/>
</dbReference>
<sequence>MTVQNPPEGYVGVTPYLTVSDADAAIGWYVRALGAELKYRMAWNGKVGHAELAIGGGHFMLADEFPDMGMLGPGSRGGTTVRMLVYVPDVDLAFHQAVTEGAKELYPLENKPWGDRSVQILDPFGHCWTLATHVEDVAYAEVDARMAAMGDQSEG</sequence>
<dbReference type="PROSITE" id="PS51819">
    <property type="entry name" value="VOC"/>
    <property type="match status" value="1"/>
</dbReference>
<dbReference type="OrthoDB" id="9795306at2"/>
<keyword evidence="3" id="KW-1185">Reference proteome</keyword>
<dbReference type="SUPFAM" id="SSF54593">
    <property type="entry name" value="Glyoxalase/Bleomycin resistance protein/Dihydroxybiphenyl dioxygenase"/>
    <property type="match status" value="1"/>
</dbReference>
<gene>
    <name evidence="2" type="ORF">FJQ54_10005</name>
</gene>
<dbReference type="CDD" id="cd07246">
    <property type="entry name" value="VOC_like"/>
    <property type="match status" value="1"/>
</dbReference>